<comment type="subcellular location">
    <subcellularLocation>
        <location evidence="8">Cytoplasm</location>
    </subcellularLocation>
</comment>
<evidence type="ECO:0000256" key="2">
    <source>
        <dbReference type="ARBA" id="ARBA00005622"/>
    </source>
</evidence>
<evidence type="ECO:0000256" key="6">
    <source>
        <dbReference type="ARBA" id="ARBA00022801"/>
    </source>
</evidence>
<dbReference type="PANTHER" id="PTHR10061">
    <property type="entry name" value="S-FORMYLGLUTATHIONE HYDROLASE"/>
    <property type="match status" value="1"/>
</dbReference>
<keyword evidence="10" id="KW-1185">Reference proteome</keyword>
<keyword evidence="5 8" id="KW-0719">Serine esterase</keyword>
<proteinExistence type="inferred from homology"/>
<feature type="active site" description="Charge relay system" evidence="7">
    <location>
        <position position="151"/>
    </location>
</feature>
<evidence type="ECO:0000256" key="3">
    <source>
        <dbReference type="ARBA" id="ARBA00012479"/>
    </source>
</evidence>
<organism evidence="9 10">
    <name type="scientific">Cloeon dipterum</name>
    <dbReference type="NCBI Taxonomy" id="197152"/>
    <lineage>
        <taxon>Eukaryota</taxon>
        <taxon>Metazoa</taxon>
        <taxon>Ecdysozoa</taxon>
        <taxon>Arthropoda</taxon>
        <taxon>Hexapoda</taxon>
        <taxon>Insecta</taxon>
        <taxon>Pterygota</taxon>
        <taxon>Palaeoptera</taxon>
        <taxon>Ephemeroptera</taxon>
        <taxon>Pisciforma</taxon>
        <taxon>Baetidae</taxon>
        <taxon>Cloeon</taxon>
    </lineage>
</organism>
<dbReference type="Proteomes" id="UP000494165">
    <property type="component" value="Unassembled WGS sequence"/>
</dbReference>
<protein>
    <recommendedName>
        <fullName evidence="4 8">S-formylglutathione hydrolase</fullName>
        <ecNumber evidence="3 8">3.1.2.12</ecNumber>
    </recommendedName>
</protein>
<dbReference type="EMBL" id="CADEPI010000346">
    <property type="protein sequence ID" value="CAB3384346.1"/>
    <property type="molecule type" value="Genomic_DNA"/>
</dbReference>
<dbReference type="InterPro" id="IPR014186">
    <property type="entry name" value="S-formylglutathione_hydrol"/>
</dbReference>
<evidence type="ECO:0000256" key="1">
    <source>
        <dbReference type="ARBA" id="ARBA00002608"/>
    </source>
</evidence>
<dbReference type="OrthoDB" id="420518at2759"/>
<dbReference type="SUPFAM" id="SSF53474">
    <property type="entry name" value="alpha/beta-Hydrolases"/>
    <property type="match status" value="1"/>
</dbReference>
<dbReference type="GO" id="GO:0052689">
    <property type="term" value="F:carboxylic ester hydrolase activity"/>
    <property type="evidence" value="ECO:0007669"/>
    <property type="project" value="UniProtKB-KW"/>
</dbReference>
<evidence type="ECO:0000256" key="8">
    <source>
        <dbReference type="RuleBase" id="RU363068"/>
    </source>
</evidence>
<dbReference type="FunFam" id="3.40.50.1820:FF:000002">
    <property type="entry name" value="S-formylglutathione hydrolase"/>
    <property type="match status" value="1"/>
</dbReference>
<evidence type="ECO:0000256" key="5">
    <source>
        <dbReference type="ARBA" id="ARBA00022487"/>
    </source>
</evidence>
<dbReference type="GO" id="GO:0018738">
    <property type="term" value="F:S-formylglutathione hydrolase activity"/>
    <property type="evidence" value="ECO:0007669"/>
    <property type="project" value="UniProtKB-EC"/>
</dbReference>
<dbReference type="PANTHER" id="PTHR10061:SF0">
    <property type="entry name" value="S-FORMYLGLUTATHIONE HYDROLASE"/>
    <property type="match status" value="1"/>
</dbReference>
<dbReference type="GO" id="GO:0046294">
    <property type="term" value="P:formaldehyde catabolic process"/>
    <property type="evidence" value="ECO:0007669"/>
    <property type="project" value="InterPro"/>
</dbReference>
<reference evidence="9 10" key="1">
    <citation type="submission" date="2020-04" db="EMBL/GenBank/DDBJ databases">
        <authorList>
            <person name="Alioto T."/>
            <person name="Alioto T."/>
            <person name="Gomez Garrido J."/>
        </authorList>
    </citation>
    <scope>NUCLEOTIDE SEQUENCE [LARGE SCALE GENOMIC DNA]</scope>
</reference>
<evidence type="ECO:0000313" key="10">
    <source>
        <dbReference type="Proteomes" id="UP000494165"/>
    </source>
</evidence>
<dbReference type="NCBIfam" id="TIGR02821">
    <property type="entry name" value="fghA_ester_D"/>
    <property type="match status" value="1"/>
</dbReference>
<evidence type="ECO:0000256" key="7">
    <source>
        <dbReference type="PIRSR" id="PIRSR614186-1"/>
    </source>
</evidence>
<gene>
    <name evidence="9" type="ORF">CLODIP_2_CD10531</name>
</gene>
<sequence length="284" mass="31278">MALDIKELSSNKSFGGYQKVFSHESAVTKCEMKFAVYLPPKAVDNSPCPVIYWLSGLTCNELNFIQKAGAQKISSELGVIIVCPDTSPRGCNIPGEDDGWDFGSGAGFYVDATEELWKNNYQMFSYVTAELPEVIKKNFPTNGKQSIMGHSMGGHGALICALRTPGFYSSVSAFAPICAPTECPWGLKAFNGYLGPDKTKWDEYDACKLVAKYSGPPLGIYVSQGESDQFLKDGQLQPEKLVDACTKACVPIILNRDQGYDHSYFYIASFVDDHIKHHAKFLKD</sequence>
<accession>A0A8S1DQG8</accession>
<dbReference type="AlphaFoldDB" id="A0A8S1DQG8"/>
<keyword evidence="8" id="KW-0963">Cytoplasm</keyword>
<evidence type="ECO:0000313" key="9">
    <source>
        <dbReference type="EMBL" id="CAB3384346.1"/>
    </source>
</evidence>
<name>A0A8S1DQG8_9INSE</name>
<dbReference type="InterPro" id="IPR029058">
    <property type="entry name" value="AB_hydrolase_fold"/>
</dbReference>
<feature type="active site" description="Charge relay system" evidence="7">
    <location>
        <position position="228"/>
    </location>
</feature>
<dbReference type="GO" id="GO:0005829">
    <property type="term" value="C:cytosol"/>
    <property type="evidence" value="ECO:0007669"/>
    <property type="project" value="TreeGrafter"/>
</dbReference>
<comment type="function">
    <text evidence="1 8">Serine hydrolase involved in the detoxification of formaldehyde.</text>
</comment>
<feature type="active site" description="Charge relay system" evidence="7">
    <location>
        <position position="262"/>
    </location>
</feature>
<dbReference type="Gene3D" id="3.40.50.1820">
    <property type="entry name" value="alpha/beta hydrolase"/>
    <property type="match status" value="1"/>
</dbReference>
<keyword evidence="6 8" id="KW-0378">Hydrolase</keyword>
<dbReference type="InterPro" id="IPR000801">
    <property type="entry name" value="Esterase-like"/>
</dbReference>
<dbReference type="EC" id="3.1.2.12" evidence="3 8"/>
<comment type="catalytic activity">
    <reaction evidence="8">
        <text>S-formylglutathione + H2O = formate + glutathione + H(+)</text>
        <dbReference type="Rhea" id="RHEA:14961"/>
        <dbReference type="ChEBI" id="CHEBI:15377"/>
        <dbReference type="ChEBI" id="CHEBI:15378"/>
        <dbReference type="ChEBI" id="CHEBI:15740"/>
        <dbReference type="ChEBI" id="CHEBI:57688"/>
        <dbReference type="ChEBI" id="CHEBI:57925"/>
        <dbReference type="EC" id="3.1.2.12"/>
    </reaction>
</comment>
<evidence type="ECO:0000256" key="4">
    <source>
        <dbReference type="ARBA" id="ARBA00016774"/>
    </source>
</evidence>
<comment type="similarity">
    <text evidence="2 8">Belongs to the esterase D family.</text>
</comment>
<comment type="caution">
    <text evidence="9">The sequence shown here is derived from an EMBL/GenBank/DDBJ whole genome shotgun (WGS) entry which is preliminary data.</text>
</comment>
<dbReference type="Pfam" id="PF00756">
    <property type="entry name" value="Esterase"/>
    <property type="match status" value="1"/>
</dbReference>